<reference evidence="1 2" key="1">
    <citation type="journal article" date="2024" name="BMC Genomics">
        <title>De novo assembly and annotation of Popillia japonica's genome with initial clues to its potential as an invasive pest.</title>
        <authorList>
            <person name="Cucini C."/>
            <person name="Boschi S."/>
            <person name="Funari R."/>
            <person name="Cardaioli E."/>
            <person name="Iannotti N."/>
            <person name="Marturano G."/>
            <person name="Paoli F."/>
            <person name="Bruttini M."/>
            <person name="Carapelli A."/>
            <person name="Frati F."/>
            <person name="Nardi F."/>
        </authorList>
    </citation>
    <scope>NUCLEOTIDE SEQUENCE [LARGE SCALE GENOMIC DNA]</scope>
    <source>
        <strain evidence="1">DMR45628</strain>
    </source>
</reference>
<evidence type="ECO:0000313" key="1">
    <source>
        <dbReference type="EMBL" id="KAK9685592.1"/>
    </source>
</evidence>
<dbReference type="Proteomes" id="UP001458880">
    <property type="component" value="Unassembled WGS sequence"/>
</dbReference>
<name>A0AAW1I8T8_POPJA</name>
<keyword evidence="2" id="KW-1185">Reference proteome</keyword>
<gene>
    <name evidence="1" type="ORF">QE152_g37929</name>
</gene>
<evidence type="ECO:0000313" key="2">
    <source>
        <dbReference type="Proteomes" id="UP001458880"/>
    </source>
</evidence>
<protein>
    <submittedName>
        <fullName evidence="1">Uncharacterized protein</fullName>
    </submittedName>
</protein>
<dbReference type="EMBL" id="JASPKY010000768">
    <property type="protein sequence ID" value="KAK9685592.1"/>
    <property type="molecule type" value="Genomic_DNA"/>
</dbReference>
<proteinExistence type="predicted"/>
<accession>A0AAW1I8T8</accession>
<organism evidence="1 2">
    <name type="scientific">Popillia japonica</name>
    <name type="common">Japanese beetle</name>
    <dbReference type="NCBI Taxonomy" id="7064"/>
    <lineage>
        <taxon>Eukaryota</taxon>
        <taxon>Metazoa</taxon>
        <taxon>Ecdysozoa</taxon>
        <taxon>Arthropoda</taxon>
        <taxon>Hexapoda</taxon>
        <taxon>Insecta</taxon>
        <taxon>Pterygota</taxon>
        <taxon>Neoptera</taxon>
        <taxon>Endopterygota</taxon>
        <taxon>Coleoptera</taxon>
        <taxon>Polyphaga</taxon>
        <taxon>Scarabaeiformia</taxon>
        <taxon>Scarabaeidae</taxon>
        <taxon>Rutelinae</taxon>
        <taxon>Popillia</taxon>
    </lineage>
</organism>
<dbReference type="AlphaFoldDB" id="A0AAW1I8T8"/>
<comment type="caution">
    <text evidence="1">The sequence shown here is derived from an EMBL/GenBank/DDBJ whole genome shotgun (WGS) entry which is preliminary data.</text>
</comment>
<sequence length="67" mass="7740">MNSGEKSFRPEIVLDISLRDGANDRETSSNPQQMTNGRCLIVSREMELEVDVIETDNGWRFTFLGFW</sequence>